<proteinExistence type="predicted"/>
<name>A0A200J203_9ENTE</name>
<dbReference type="Pfam" id="PF11193">
    <property type="entry name" value="DUF2812"/>
    <property type="match status" value="1"/>
</dbReference>
<reference evidence="3" key="2">
    <citation type="submission" date="2017-05" db="EMBL/GenBank/DDBJ databases">
        <authorList>
            <consortium name="The Broad Institute Genomics Platform"/>
            <consortium name="The Broad Institute Genomic Center for Infectious Diseases"/>
            <person name="Earl A."/>
            <person name="Manson A."/>
            <person name="Schwartman J."/>
            <person name="Gilmore M."/>
            <person name="Abouelleil A."/>
            <person name="Cao P."/>
            <person name="Chapman S."/>
            <person name="Cusick C."/>
            <person name="Shea T."/>
            <person name="Young S."/>
            <person name="Neafsey D."/>
            <person name="Nusbaum C."/>
            <person name="Birren B."/>
        </authorList>
    </citation>
    <scope>NUCLEOTIDE SEQUENCE</scope>
    <source>
        <strain evidence="3">9D6_DIV0238</strain>
    </source>
</reference>
<keyword evidence="1" id="KW-1133">Transmembrane helix</keyword>
<dbReference type="OrthoDB" id="8757095at2"/>
<keyword evidence="1" id="KW-0472">Membrane</keyword>
<dbReference type="EMBL" id="NIBQ01000003">
    <property type="protein sequence ID" value="OUZ30670.1"/>
    <property type="molecule type" value="Genomic_DNA"/>
</dbReference>
<evidence type="ECO:0000313" key="4">
    <source>
        <dbReference type="Proteomes" id="UP000196151"/>
    </source>
</evidence>
<dbReference type="EMBL" id="CP147246">
    <property type="protein sequence ID" value="WYJ94759.1"/>
    <property type="molecule type" value="Genomic_DNA"/>
</dbReference>
<evidence type="ECO:0000313" key="2">
    <source>
        <dbReference type="EMBL" id="OUZ30670.1"/>
    </source>
</evidence>
<evidence type="ECO:0000256" key="1">
    <source>
        <dbReference type="SAM" id="Phobius"/>
    </source>
</evidence>
<reference evidence="2" key="1">
    <citation type="submission" date="2017-05" db="EMBL/GenBank/DDBJ databases">
        <title>The Genome Sequence of Enterococcus sp. 9D6_DIV0238.</title>
        <authorList>
            <consortium name="The Broad Institute Genomics Platform"/>
            <consortium name="The Broad Institute Genomic Center for Infectious Diseases"/>
            <person name="Earl A."/>
            <person name="Manson A."/>
            <person name="Schwartman J."/>
            <person name="Gilmore M."/>
            <person name="Abouelleil A."/>
            <person name="Cao P."/>
            <person name="Chapman S."/>
            <person name="Cusick C."/>
            <person name="Shea T."/>
            <person name="Young S."/>
            <person name="Neafsey D."/>
            <person name="Nusbaum C."/>
            <person name="Birren B."/>
        </authorList>
    </citation>
    <scope>NUCLEOTIDE SEQUENCE [LARGE SCALE GENOMIC DNA]</scope>
    <source>
        <strain evidence="2">9D6_DIV0238</strain>
    </source>
</reference>
<accession>A0A200J203</accession>
<sequence>METKKVRRRFELADYLEEERFLEEQHRNGWKMVELKLPLSTYIFERCESEDYVYQLDFNSEKSGTGSYVQLFEDCGWEYFYKFGNWYYFRKLRSEVESENVIFNDGPSRAEMAKKVAKFQAGLSVFLIFPLIYLLTVVSAKAIDSSLVLTIMVALIAIVMVISAGIQLKNMWKLNKIIEKEEQL</sequence>
<feature type="transmembrane region" description="Helical" evidence="1">
    <location>
        <begin position="119"/>
        <end position="140"/>
    </location>
</feature>
<keyword evidence="1" id="KW-0812">Transmembrane</keyword>
<dbReference type="AlphaFoldDB" id="A0A200J203"/>
<dbReference type="RefSeq" id="WP_087642003.1">
    <property type="nucleotide sequence ID" value="NZ_CP147246.1"/>
</dbReference>
<evidence type="ECO:0000313" key="3">
    <source>
        <dbReference type="EMBL" id="WYJ94759.1"/>
    </source>
</evidence>
<evidence type="ECO:0008006" key="5">
    <source>
        <dbReference type="Google" id="ProtNLM"/>
    </source>
</evidence>
<dbReference type="Proteomes" id="UP000196151">
    <property type="component" value="Chromosome"/>
</dbReference>
<dbReference type="InterPro" id="IPR021359">
    <property type="entry name" value="DUF2812"/>
</dbReference>
<keyword evidence="4" id="KW-1185">Reference proteome</keyword>
<feature type="transmembrane region" description="Helical" evidence="1">
    <location>
        <begin position="146"/>
        <end position="166"/>
    </location>
</feature>
<organism evidence="2">
    <name type="scientific">Candidatus Enterococcus dunnyi</name>
    <dbReference type="NCBI Taxonomy" id="1834192"/>
    <lineage>
        <taxon>Bacteria</taxon>
        <taxon>Bacillati</taxon>
        <taxon>Bacillota</taxon>
        <taxon>Bacilli</taxon>
        <taxon>Lactobacillales</taxon>
        <taxon>Enterococcaceae</taxon>
        <taxon>Enterococcus</taxon>
    </lineage>
</organism>
<reference evidence="3" key="3">
    <citation type="submission" date="2024-03" db="EMBL/GenBank/DDBJ databases">
        <title>The Genome Sequence of Enterococcus sp. DIV0238c.</title>
        <authorList>
            <consortium name="The Broad Institute Genomics Platform"/>
            <consortium name="The Broad Institute Microbial Omics Core"/>
            <consortium name="The Broad Institute Genomic Center for Infectious Diseases"/>
            <person name="Earl A."/>
            <person name="Manson A."/>
            <person name="Gilmore M."/>
            <person name="Schwartman J."/>
            <person name="Shea T."/>
            <person name="Abouelleil A."/>
            <person name="Cao P."/>
            <person name="Chapman S."/>
            <person name="Cusick C."/>
            <person name="Young S."/>
            <person name="Neafsey D."/>
            <person name="Nusbaum C."/>
            <person name="Birren B."/>
        </authorList>
    </citation>
    <scope>NUCLEOTIDE SEQUENCE</scope>
    <source>
        <strain evidence="3">9D6_DIV0238</strain>
    </source>
</reference>
<protein>
    <recommendedName>
        <fullName evidence="5">DUF2812 domain-containing protein</fullName>
    </recommendedName>
</protein>
<gene>
    <name evidence="3" type="ORF">A5889_002272</name>
    <name evidence="2" type="ORF">A5889_002958</name>
</gene>